<dbReference type="Proteomes" id="UP000608850">
    <property type="component" value="Unassembled WGS sequence"/>
</dbReference>
<dbReference type="Gene3D" id="3.20.20.140">
    <property type="entry name" value="Metal-dependent hydrolases"/>
    <property type="match status" value="1"/>
</dbReference>
<dbReference type="EMBL" id="BMOQ01000006">
    <property type="protein sequence ID" value="GGN21166.1"/>
    <property type="molecule type" value="Genomic_DNA"/>
</dbReference>
<organism evidence="6 7">
    <name type="scientific">Halarchaeum nitratireducens</name>
    <dbReference type="NCBI Taxonomy" id="489913"/>
    <lineage>
        <taxon>Archaea</taxon>
        <taxon>Methanobacteriati</taxon>
        <taxon>Methanobacteriota</taxon>
        <taxon>Stenosarchaea group</taxon>
        <taxon>Halobacteria</taxon>
        <taxon>Halobacteriales</taxon>
        <taxon>Halobacteriaceae</taxon>
    </lineage>
</organism>
<dbReference type="GO" id="GO:0016812">
    <property type="term" value="F:hydrolase activity, acting on carbon-nitrogen (but not peptide) bonds, in cyclic amides"/>
    <property type="evidence" value="ECO:0007669"/>
    <property type="project" value="TreeGrafter"/>
</dbReference>
<name>A0A830GEG5_9EURY</name>
<keyword evidence="3" id="KW-0378">Hydrolase</keyword>
<evidence type="ECO:0000256" key="2">
    <source>
        <dbReference type="ARBA" id="ARBA00008829"/>
    </source>
</evidence>
<sequence>MVVTIDTVIRGGTVVTANGTYDADVAIDGEKIHAVGERDSFPDADDVVDATGRLVLPGIVDPHVHVDDPFSADSYETASRAAAVGGTTTLIGFAFQRWAGEMGVIDGDDTLPEAIDAAKERGEDALIDFSLHGAITADDPAVLDDLDDVVADGVTSIKMFSTYDHGLQNGFMQRVLERLAELDAVAAVHTEDDSVCQMLTERFREAGRGDPEDYPQSRPDYAEAMAAEDAVRMATEAGAKYYGVHTSCRKSAEVLAAFRDDGSMVRTETCTHYTTLDDTVYEEVGNQAMIAPPIRTPDDIEAMFEHLSEATIDVVSTDHCGYTLESKTVENWWDSTFGANALQTSLPVFHDEAINERGFSYPFLVRAMCTRPAETFGLSGKGTLDPGTDADIVVFDPEESYTITADDNESVADFSIYEGREVTGRVKRTYVRGELVADDGDVVGDPGHGAFLERDIPDWSP</sequence>
<evidence type="ECO:0000256" key="4">
    <source>
        <dbReference type="ARBA" id="ARBA00022975"/>
    </source>
</evidence>
<evidence type="ECO:0000256" key="1">
    <source>
        <dbReference type="ARBA" id="ARBA00001947"/>
    </source>
</evidence>
<comment type="cofactor">
    <cofactor evidence="1">
        <name>Zn(2+)</name>
        <dbReference type="ChEBI" id="CHEBI:29105"/>
    </cofactor>
</comment>
<keyword evidence="7" id="KW-1185">Reference proteome</keyword>
<dbReference type="InterPro" id="IPR011059">
    <property type="entry name" value="Metal-dep_hydrolase_composite"/>
</dbReference>
<feature type="domain" description="Amidohydrolase-related" evidence="5">
    <location>
        <begin position="287"/>
        <end position="436"/>
    </location>
</feature>
<dbReference type="PANTHER" id="PTHR11647">
    <property type="entry name" value="HYDRANTOINASE/DIHYDROPYRIMIDINASE FAMILY MEMBER"/>
    <property type="match status" value="1"/>
</dbReference>
<dbReference type="FunFam" id="3.20.20.140:FF:000174">
    <property type="entry name" value="Dihydropyrimidinase-related protein 2"/>
    <property type="match status" value="1"/>
</dbReference>
<evidence type="ECO:0000256" key="3">
    <source>
        <dbReference type="ARBA" id="ARBA00022801"/>
    </source>
</evidence>
<dbReference type="GO" id="GO:0006221">
    <property type="term" value="P:pyrimidine nucleotide biosynthetic process"/>
    <property type="evidence" value="ECO:0007669"/>
    <property type="project" value="UniProtKB-KW"/>
</dbReference>
<accession>A0A830GEG5</accession>
<protein>
    <submittedName>
        <fullName evidence="6">Dihydropyrimidinase</fullName>
    </submittedName>
</protein>
<dbReference type="Gene3D" id="2.30.40.10">
    <property type="entry name" value="Urease, subunit C, domain 1"/>
    <property type="match status" value="1"/>
</dbReference>
<dbReference type="PANTHER" id="PTHR11647:SF1">
    <property type="entry name" value="COLLAPSIN RESPONSE MEDIATOR PROTEIN"/>
    <property type="match status" value="1"/>
</dbReference>
<reference evidence="6 7" key="1">
    <citation type="journal article" date="2019" name="Int. J. Syst. Evol. Microbiol.">
        <title>The Global Catalogue of Microorganisms (GCM) 10K type strain sequencing project: providing services to taxonomists for standard genome sequencing and annotation.</title>
        <authorList>
            <consortium name="The Broad Institute Genomics Platform"/>
            <consortium name="The Broad Institute Genome Sequencing Center for Infectious Disease"/>
            <person name="Wu L."/>
            <person name="Ma J."/>
        </authorList>
    </citation>
    <scope>NUCLEOTIDE SEQUENCE [LARGE SCALE GENOMIC DNA]</scope>
    <source>
        <strain evidence="6 7">JCM 16331</strain>
    </source>
</reference>
<comment type="caution">
    <text evidence="6">The sequence shown here is derived from an EMBL/GenBank/DDBJ whole genome shotgun (WGS) entry which is preliminary data.</text>
</comment>
<dbReference type="InterPro" id="IPR032466">
    <property type="entry name" value="Metal_Hydrolase"/>
</dbReference>
<dbReference type="InterPro" id="IPR006680">
    <property type="entry name" value="Amidohydro-rel"/>
</dbReference>
<dbReference type="SUPFAM" id="SSF51556">
    <property type="entry name" value="Metallo-dependent hydrolases"/>
    <property type="match status" value="1"/>
</dbReference>
<dbReference type="InterPro" id="IPR050378">
    <property type="entry name" value="Metallo-dep_Hydrolases_sf"/>
</dbReference>
<evidence type="ECO:0000313" key="7">
    <source>
        <dbReference type="Proteomes" id="UP000608850"/>
    </source>
</evidence>
<dbReference type="AlphaFoldDB" id="A0A830GEG5"/>
<evidence type="ECO:0000259" key="5">
    <source>
        <dbReference type="Pfam" id="PF01979"/>
    </source>
</evidence>
<proteinExistence type="inferred from homology"/>
<dbReference type="GO" id="GO:0005829">
    <property type="term" value="C:cytosol"/>
    <property type="evidence" value="ECO:0007669"/>
    <property type="project" value="TreeGrafter"/>
</dbReference>
<dbReference type="SUPFAM" id="SSF51338">
    <property type="entry name" value="Composite domain of metallo-dependent hydrolases"/>
    <property type="match status" value="1"/>
</dbReference>
<gene>
    <name evidence="6" type="ORF">GCM10009021_23050</name>
</gene>
<evidence type="ECO:0000313" key="6">
    <source>
        <dbReference type="EMBL" id="GGN21166.1"/>
    </source>
</evidence>
<comment type="similarity">
    <text evidence="2">Belongs to the metallo-dependent hydrolases superfamily. Hydantoinase/dihydropyrimidinase family.</text>
</comment>
<dbReference type="Pfam" id="PF01979">
    <property type="entry name" value="Amidohydro_1"/>
    <property type="match status" value="1"/>
</dbReference>
<keyword evidence="4" id="KW-0665">Pyrimidine biosynthesis</keyword>